<name>A0A142CTA1_9EURY</name>
<accession>A0A142CTA1</accession>
<dbReference type="Proteomes" id="UP000073604">
    <property type="component" value="Chromosome"/>
</dbReference>
<evidence type="ECO:0000256" key="1">
    <source>
        <dbReference type="ARBA" id="ARBA00022729"/>
    </source>
</evidence>
<dbReference type="RefSeq" id="WP_062387253.1">
    <property type="nucleotide sequence ID" value="NZ_CP014750.1"/>
</dbReference>
<keyword evidence="3" id="KW-1185">Reference proteome</keyword>
<evidence type="ECO:0000313" key="3">
    <source>
        <dbReference type="Proteomes" id="UP000073604"/>
    </source>
</evidence>
<reference evidence="3" key="1">
    <citation type="submission" date="2016-03" db="EMBL/GenBank/DDBJ databases">
        <authorList>
            <person name="Oger P.M."/>
        </authorList>
    </citation>
    <scope>NUCLEOTIDE SEQUENCE [LARGE SCALE GENOMIC DNA]</scope>
    <source>
        <strain evidence="3">OG-1</strain>
    </source>
</reference>
<dbReference type="AlphaFoldDB" id="A0A142CTA1"/>
<dbReference type="PROSITE" id="PS51257">
    <property type="entry name" value="PROKAR_LIPOPROTEIN"/>
    <property type="match status" value="1"/>
</dbReference>
<dbReference type="Gene3D" id="3.40.190.10">
    <property type="entry name" value="Periplasmic binding protein-like II"/>
    <property type="match status" value="1"/>
</dbReference>
<dbReference type="EMBL" id="CP014750">
    <property type="protein sequence ID" value="AMQ18003.1"/>
    <property type="molecule type" value="Genomic_DNA"/>
</dbReference>
<proteinExistence type="predicted"/>
<dbReference type="SUPFAM" id="SSF53850">
    <property type="entry name" value="Periplasmic binding protein-like II"/>
    <property type="match status" value="1"/>
</dbReference>
<organism evidence="2 3">
    <name type="scientific">Thermococcus peptonophilus</name>
    <dbReference type="NCBI Taxonomy" id="53952"/>
    <lineage>
        <taxon>Archaea</taxon>
        <taxon>Methanobacteriati</taxon>
        <taxon>Methanobacteriota</taxon>
        <taxon>Thermococci</taxon>
        <taxon>Thermococcales</taxon>
        <taxon>Thermococcaceae</taxon>
        <taxon>Thermococcus</taxon>
    </lineage>
</organism>
<dbReference type="OrthoDB" id="130870at2157"/>
<dbReference type="PANTHER" id="PTHR30006">
    <property type="entry name" value="THIAMINE-BINDING PERIPLASMIC PROTEIN-RELATED"/>
    <property type="match status" value="1"/>
</dbReference>
<keyword evidence="1" id="KW-0732">Signal</keyword>
<dbReference type="InterPro" id="IPR006059">
    <property type="entry name" value="SBP"/>
</dbReference>
<dbReference type="STRING" id="53952.A0127_01860"/>
<dbReference type="Pfam" id="PF13416">
    <property type="entry name" value="SBP_bac_8"/>
    <property type="match status" value="1"/>
</dbReference>
<protein>
    <submittedName>
        <fullName evidence="2">ABC transporter substrate-binding protein</fullName>
    </submittedName>
</protein>
<dbReference type="GeneID" id="27139252"/>
<sequence>MKRFIGVLLVIVLGLSVVASGCIGGGGSNTNTGTSGEGITLTIVTRHDATIQYKVKQLFLQSDIAKQYNIKDLKFIGVPESLWPSYIKKGADVGWGGGPTLFDDMYRMGYLAPITDQNILDLIGKQIPEELAGMPMVRKNGSQVYWIAAALSSFGFTVNKEVLNKQGLPFPKKWEDVASPEWARDPQMYGIADPTRSTSNTRIYQIILQAFGWDEGWRIMTLIAANSKVYEASDAVRDAVINGEIAAGNTIDFYGYTAMKQNPNCVYVIPEGESIINGDPIALLKYSKHPEAAQAFIYWVLTEGQKVWMSPDINRLPINPDVFNMTITEEDAKILFKGQNVGETYAQAAPALYKAYQISISSKGIPFDDARALKTVNSLQYYFKATLVDVNGPLHQAWMAIVNAYKEGKITQEQFEKLKDELTAPIEFKDPETGQIVTFTEEYAAKINDRIATDAGFQSQLMDEWRTAAQEKYNKVLEELNKITG</sequence>
<evidence type="ECO:0000313" key="2">
    <source>
        <dbReference type="EMBL" id="AMQ18003.1"/>
    </source>
</evidence>
<dbReference type="PANTHER" id="PTHR30006:SF24">
    <property type="entry name" value="SLL0237 PROTEIN"/>
    <property type="match status" value="1"/>
</dbReference>
<gene>
    <name evidence="2" type="ORF">A0127_01860</name>
</gene>
<dbReference type="KEGG" id="tpep:A0127_01860"/>